<organism evidence="1 2">
    <name type="scientific">Pseudonocardia kongjuensis</name>
    <dbReference type="NCBI Taxonomy" id="102227"/>
    <lineage>
        <taxon>Bacteria</taxon>
        <taxon>Bacillati</taxon>
        <taxon>Actinomycetota</taxon>
        <taxon>Actinomycetes</taxon>
        <taxon>Pseudonocardiales</taxon>
        <taxon>Pseudonocardiaceae</taxon>
        <taxon>Pseudonocardia</taxon>
    </lineage>
</organism>
<keyword evidence="2" id="KW-1185">Reference proteome</keyword>
<dbReference type="Proteomes" id="UP001501414">
    <property type="component" value="Unassembled WGS sequence"/>
</dbReference>
<protein>
    <submittedName>
        <fullName evidence="1">Uncharacterized protein</fullName>
    </submittedName>
</protein>
<sequence>MHWSVSIRTRGDRPIPHDEVLRLADAVAVHRGVASGIGTPGYGAQIVVTADGEQDAVRRGREVFADVVERAGLPAFPVVGVEAVSEEDDALPDPADPDPLR</sequence>
<accession>A0ABN1XUH7</accession>
<name>A0ABN1XUH7_9PSEU</name>
<gene>
    <name evidence="1" type="ORF">GCM10009613_31570</name>
</gene>
<reference evidence="1 2" key="1">
    <citation type="journal article" date="2019" name="Int. J. Syst. Evol. Microbiol.">
        <title>The Global Catalogue of Microorganisms (GCM) 10K type strain sequencing project: providing services to taxonomists for standard genome sequencing and annotation.</title>
        <authorList>
            <consortium name="The Broad Institute Genomics Platform"/>
            <consortium name="The Broad Institute Genome Sequencing Center for Infectious Disease"/>
            <person name="Wu L."/>
            <person name="Ma J."/>
        </authorList>
    </citation>
    <scope>NUCLEOTIDE SEQUENCE [LARGE SCALE GENOMIC DNA]</scope>
    <source>
        <strain evidence="1 2">JCM 11896</strain>
    </source>
</reference>
<proteinExistence type="predicted"/>
<comment type="caution">
    <text evidence="1">The sequence shown here is derived from an EMBL/GenBank/DDBJ whole genome shotgun (WGS) entry which is preliminary data.</text>
</comment>
<dbReference type="EMBL" id="BAAAJK010000011">
    <property type="protein sequence ID" value="GAA1390598.1"/>
    <property type="molecule type" value="Genomic_DNA"/>
</dbReference>
<evidence type="ECO:0000313" key="1">
    <source>
        <dbReference type="EMBL" id="GAA1390598.1"/>
    </source>
</evidence>
<evidence type="ECO:0000313" key="2">
    <source>
        <dbReference type="Proteomes" id="UP001501414"/>
    </source>
</evidence>